<accession>A0AAD9ZCA2</accession>
<dbReference type="Gene3D" id="1.10.489.10">
    <property type="entry name" value="Chloroperoxidase-like"/>
    <property type="match status" value="1"/>
</dbReference>
<dbReference type="InterPro" id="IPR036851">
    <property type="entry name" value="Chloroperoxidase-like_sf"/>
</dbReference>
<name>A0AAD9ZCA2_9LECA</name>
<evidence type="ECO:0000313" key="2">
    <source>
        <dbReference type="Proteomes" id="UP001276659"/>
    </source>
</evidence>
<protein>
    <submittedName>
        <fullName evidence="1">Uncharacterized protein</fullName>
    </submittedName>
</protein>
<organism evidence="1 2">
    <name type="scientific">Lepraria neglecta</name>
    <dbReference type="NCBI Taxonomy" id="209136"/>
    <lineage>
        <taxon>Eukaryota</taxon>
        <taxon>Fungi</taxon>
        <taxon>Dikarya</taxon>
        <taxon>Ascomycota</taxon>
        <taxon>Pezizomycotina</taxon>
        <taxon>Lecanoromycetes</taxon>
        <taxon>OSLEUM clade</taxon>
        <taxon>Lecanoromycetidae</taxon>
        <taxon>Lecanorales</taxon>
        <taxon>Lecanorineae</taxon>
        <taxon>Stereocaulaceae</taxon>
        <taxon>Lepraria</taxon>
    </lineage>
</organism>
<sequence length="158" mass="17038">METALMSNHSTDYPAGILTKETLKSFFAIAEAPDGTLTYAPGYEHIPENWYRRPLGVANEYSATSFVTDVTQMASVVPEALSVGGNTGTVNSFTGADLGNITGGAYQTPDRTDPTKFVCFFYQLSLALLPDFLRSEALGLLQEKIGPFVDPECAKIGK</sequence>
<dbReference type="GO" id="GO:0004601">
    <property type="term" value="F:peroxidase activity"/>
    <property type="evidence" value="ECO:0007669"/>
    <property type="project" value="InterPro"/>
</dbReference>
<evidence type="ECO:0000313" key="1">
    <source>
        <dbReference type="EMBL" id="KAK3175355.1"/>
    </source>
</evidence>
<dbReference type="EMBL" id="JASNWA010000006">
    <property type="protein sequence ID" value="KAK3175355.1"/>
    <property type="molecule type" value="Genomic_DNA"/>
</dbReference>
<keyword evidence="2" id="KW-1185">Reference proteome</keyword>
<proteinExistence type="predicted"/>
<dbReference type="AlphaFoldDB" id="A0AAD9ZCA2"/>
<comment type="caution">
    <text evidence="1">The sequence shown here is derived from an EMBL/GenBank/DDBJ whole genome shotgun (WGS) entry which is preliminary data.</text>
</comment>
<reference evidence="1" key="1">
    <citation type="submission" date="2022-11" db="EMBL/GenBank/DDBJ databases">
        <title>Chromosomal genome sequence assembly and mating type (MAT) locus characterization of the leprose asexual lichenized fungus Lepraria neglecta (Nyl.) Erichsen.</title>
        <authorList>
            <person name="Allen J.L."/>
            <person name="Pfeffer B."/>
        </authorList>
    </citation>
    <scope>NUCLEOTIDE SEQUENCE</scope>
    <source>
        <strain evidence="1">Allen 5258</strain>
    </source>
</reference>
<dbReference type="Proteomes" id="UP001276659">
    <property type="component" value="Unassembled WGS sequence"/>
</dbReference>
<gene>
    <name evidence="1" type="ORF">OEA41_002602</name>
</gene>